<protein>
    <submittedName>
        <fullName evidence="2">Rav1p_C domain-containing protein</fullName>
    </submittedName>
</protein>
<name>A0AA85K9K1_TRIRE</name>
<dbReference type="Gene3D" id="2.130.10.10">
    <property type="entry name" value="YVTN repeat-like/Quinoprotein amine dehydrogenase"/>
    <property type="match status" value="1"/>
</dbReference>
<reference evidence="2" key="2">
    <citation type="submission" date="2023-11" db="UniProtKB">
        <authorList>
            <consortium name="WormBaseParasite"/>
        </authorList>
    </citation>
    <scope>IDENTIFICATION</scope>
</reference>
<accession>A0AA85K9K1</accession>
<evidence type="ECO:0000313" key="1">
    <source>
        <dbReference type="Proteomes" id="UP000050795"/>
    </source>
</evidence>
<dbReference type="WBParaSite" id="TREG1_73120.1">
    <property type="protein sequence ID" value="TREG1_73120.1"/>
    <property type="gene ID" value="TREG1_73120"/>
</dbReference>
<dbReference type="AlphaFoldDB" id="A0AA85K9K1"/>
<evidence type="ECO:0000313" key="2">
    <source>
        <dbReference type="WBParaSite" id="TREG1_73120.1"/>
    </source>
</evidence>
<organism evidence="1 2">
    <name type="scientific">Trichobilharzia regenti</name>
    <name type="common">Nasal bird schistosome</name>
    <dbReference type="NCBI Taxonomy" id="157069"/>
    <lineage>
        <taxon>Eukaryota</taxon>
        <taxon>Metazoa</taxon>
        <taxon>Spiralia</taxon>
        <taxon>Lophotrochozoa</taxon>
        <taxon>Platyhelminthes</taxon>
        <taxon>Trematoda</taxon>
        <taxon>Digenea</taxon>
        <taxon>Strigeidida</taxon>
        <taxon>Schistosomatoidea</taxon>
        <taxon>Schistosomatidae</taxon>
        <taxon>Trichobilharzia</taxon>
    </lineage>
</organism>
<dbReference type="Proteomes" id="UP000050795">
    <property type="component" value="Unassembled WGS sequence"/>
</dbReference>
<dbReference type="InterPro" id="IPR015943">
    <property type="entry name" value="WD40/YVTN_repeat-like_dom_sf"/>
</dbReference>
<dbReference type="InterPro" id="IPR036322">
    <property type="entry name" value="WD40_repeat_dom_sf"/>
</dbReference>
<sequence length="320" mass="35186">MAMVCVQITREECQMIDDLLVIAGCSDGYVRLIHIEVPSGNTVGYPKFSEIGRINPVSSANNSGNHSSCCLDLNVLSITSSQICFAMSNSRGEVHGWILPWCPLNSNPTDNNECVSKIENNDCYSDVDGVFGLYLNSAFHWVLNCAPIPPFHIPNQLAFNCITSLSFETPFSSNNTDSIIVAVGADDGSVRVAVVPVNFDRNSRSPVMHPQWSVSCVKHYSSVVKLATCPHFESCDQYLYYFLSVASDQRLILWCLKANSQELVDNFQLNAIKCILLCGLGEPHSLSISCQHHQVRSGNKKNYTTFALVVGTGAHLIRVS</sequence>
<proteinExistence type="predicted"/>
<dbReference type="SUPFAM" id="SSF50978">
    <property type="entry name" value="WD40 repeat-like"/>
    <property type="match status" value="1"/>
</dbReference>
<keyword evidence="1" id="KW-1185">Reference proteome</keyword>
<reference evidence="1" key="1">
    <citation type="submission" date="2022-06" db="EMBL/GenBank/DDBJ databases">
        <authorList>
            <person name="Berger JAMES D."/>
            <person name="Berger JAMES D."/>
        </authorList>
    </citation>
    <scope>NUCLEOTIDE SEQUENCE [LARGE SCALE GENOMIC DNA]</scope>
</reference>